<keyword evidence="3" id="KW-1185">Reference proteome</keyword>
<evidence type="ECO:0000313" key="3">
    <source>
        <dbReference type="Proteomes" id="UP000198584"/>
    </source>
</evidence>
<dbReference type="STRING" id="571932.SAMN05421743_10958"/>
<dbReference type="AlphaFoldDB" id="A0A1H4EH01"/>
<organism evidence="2 3">
    <name type="scientific">Thalassobacillus cyri</name>
    <dbReference type="NCBI Taxonomy" id="571932"/>
    <lineage>
        <taxon>Bacteria</taxon>
        <taxon>Bacillati</taxon>
        <taxon>Bacillota</taxon>
        <taxon>Bacilli</taxon>
        <taxon>Bacillales</taxon>
        <taxon>Bacillaceae</taxon>
        <taxon>Thalassobacillus</taxon>
    </lineage>
</organism>
<dbReference type="Pfam" id="PF08309">
    <property type="entry name" value="LVIVD"/>
    <property type="match status" value="3"/>
</dbReference>
<dbReference type="InterPro" id="IPR013211">
    <property type="entry name" value="LVIVD"/>
</dbReference>
<sequence length="459" mass="50320">MKKKRLLNMTLAGALTFSLVPATAFAHDELGGGGEKGENLAGEELSVPLLEGTKNMDHWKEVAAVQLQEVKEGVSNTTADVYSHKGYAYLGTHAANGGEGGVRVFDMKDPANPKEVTSFAHHEGTWQEKVIVKSVNTPSFKGDLAAVSVQKLDRGSDATGGFLLYDVTNPENPEKLGFWEDTSGARGTHELYLFVQDGKPYVLTANNYADYYSDGEKMDVHLVDVSDPSAPESIYQFNPRDYIDEVSDENYDGYNWTDEDGVRRASFAHSVRTDKNGDTAYLSYWDLGTIILDIQNPENPVYLGRTDFAPTVQGAAHSSTLAKGGNILIETREVFGPVREGFESAYGYTMIYDIQDKTNPKLLSSFKTDFTETIPGGATVHDPKVRGNTLYLSHYSGGVRAVDITDPANPVEVGAYIPSQSNIWGVYVDRNYVLASDMGQGLKVLQKNPNNEEAPHEDE</sequence>
<name>A0A1H4EH01_9BACI</name>
<dbReference type="Proteomes" id="UP000198584">
    <property type="component" value="Unassembled WGS sequence"/>
</dbReference>
<dbReference type="SUPFAM" id="SSF101908">
    <property type="entry name" value="Putative isomerase YbhE"/>
    <property type="match status" value="1"/>
</dbReference>
<reference evidence="2 3" key="1">
    <citation type="submission" date="2016-10" db="EMBL/GenBank/DDBJ databases">
        <authorList>
            <person name="de Groot N.N."/>
        </authorList>
    </citation>
    <scope>NUCLEOTIDE SEQUENCE [LARGE SCALE GENOMIC DNA]</scope>
    <source>
        <strain evidence="2 3">CCM7597</strain>
    </source>
</reference>
<feature type="signal peptide" evidence="1">
    <location>
        <begin position="1"/>
        <end position="26"/>
    </location>
</feature>
<dbReference type="RefSeq" id="WP_093045193.1">
    <property type="nucleotide sequence ID" value="NZ_FNQR01000009.1"/>
</dbReference>
<proteinExistence type="predicted"/>
<evidence type="ECO:0000256" key="1">
    <source>
        <dbReference type="SAM" id="SignalP"/>
    </source>
</evidence>
<accession>A0A1H4EH01</accession>
<protein>
    <submittedName>
        <fullName evidence="2">Uncharacterized conserved protein</fullName>
    </submittedName>
</protein>
<dbReference type="EMBL" id="FNQR01000009">
    <property type="protein sequence ID" value="SEA84147.1"/>
    <property type="molecule type" value="Genomic_DNA"/>
</dbReference>
<dbReference type="OrthoDB" id="8375at2"/>
<gene>
    <name evidence="2" type="ORF">SAMN05421743_10958</name>
</gene>
<feature type="chain" id="PRO_5011719736" evidence="1">
    <location>
        <begin position="27"/>
        <end position="459"/>
    </location>
</feature>
<evidence type="ECO:0000313" key="2">
    <source>
        <dbReference type="EMBL" id="SEA84147.1"/>
    </source>
</evidence>
<keyword evidence="1" id="KW-0732">Signal</keyword>